<proteinExistence type="predicted"/>
<sequence>MTKNNAIALALKVSKRENIDMYIVVEGYAEEREWEAAREADVDTYYNGAISYLAASGGKLVL</sequence>
<reference evidence="1" key="1">
    <citation type="submission" date="2020-05" db="EMBL/GenBank/DDBJ databases">
        <authorList>
            <person name="Chiriac C."/>
            <person name="Salcher M."/>
            <person name="Ghai R."/>
            <person name="Kavagutti S V."/>
        </authorList>
    </citation>
    <scope>NUCLEOTIDE SEQUENCE</scope>
</reference>
<accession>A0A6J5QUL7</accession>
<evidence type="ECO:0000313" key="1">
    <source>
        <dbReference type="EMBL" id="CAB4188339.1"/>
    </source>
</evidence>
<organism evidence="1">
    <name type="scientific">uncultured Caudovirales phage</name>
    <dbReference type="NCBI Taxonomy" id="2100421"/>
    <lineage>
        <taxon>Viruses</taxon>
        <taxon>Duplodnaviria</taxon>
        <taxon>Heunggongvirae</taxon>
        <taxon>Uroviricota</taxon>
        <taxon>Caudoviricetes</taxon>
        <taxon>Peduoviridae</taxon>
        <taxon>Maltschvirus</taxon>
        <taxon>Maltschvirus maltsch</taxon>
    </lineage>
</organism>
<name>A0A6J5QUL7_9CAUD</name>
<protein>
    <submittedName>
        <fullName evidence="1">Uncharacterized protein</fullName>
    </submittedName>
</protein>
<dbReference type="EMBL" id="LR797128">
    <property type="protein sequence ID" value="CAB4188339.1"/>
    <property type="molecule type" value="Genomic_DNA"/>
</dbReference>
<gene>
    <name evidence="1" type="ORF">UFOVP1174_24</name>
</gene>